<protein>
    <recommendedName>
        <fullName evidence="3">RINT1-like protein MAG2L</fullName>
    </recommendedName>
</protein>
<dbReference type="PANTHER" id="PTHR13520:SF0">
    <property type="entry name" value="RAD50-INTERACTING PROTEIN 1"/>
    <property type="match status" value="1"/>
</dbReference>
<dbReference type="Pfam" id="PF04437">
    <property type="entry name" value="RINT1_TIP1"/>
    <property type="match status" value="1"/>
</dbReference>
<evidence type="ECO:0008006" key="3">
    <source>
        <dbReference type="Google" id="ProtNLM"/>
    </source>
</evidence>
<proteinExistence type="predicted"/>
<comment type="caution">
    <text evidence="1">The sequence shown here is derived from an EMBL/GenBank/DDBJ whole genome shotgun (WGS) entry which is preliminary data.</text>
</comment>
<dbReference type="PROSITE" id="PS51386">
    <property type="entry name" value="RINT1_TIP20"/>
    <property type="match status" value="1"/>
</dbReference>
<dbReference type="PANTHER" id="PTHR13520">
    <property type="entry name" value="RAD50-INTERACTING PROTEIN 1 RINT-1"/>
    <property type="match status" value="1"/>
</dbReference>
<keyword evidence="2" id="KW-1185">Reference proteome</keyword>
<dbReference type="Gene3D" id="1.20.58.670">
    <property type="entry name" value="Dsl1p vesicle tethering complex, Tip20p subunit, domain D"/>
    <property type="match status" value="1"/>
</dbReference>
<organism evidence="1 2">
    <name type="scientific">Dendrobium thyrsiflorum</name>
    <name type="common">Pinecone-like raceme dendrobium</name>
    <name type="synonym">Orchid</name>
    <dbReference type="NCBI Taxonomy" id="117978"/>
    <lineage>
        <taxon>Eukaryota</taxon>
        <taxon>Viridiplantae</taxon>
        <taxon>Streptophyta</taxon>
        <taxon>Embryophyta</taxon>
        <taxon>Tracheophyta</taxon>
        <taxon>Spermatophyta</taxon>
        <taxon>Magnoliopsida</taxon>
        <taxon>Liliopsida</taxon>
        <taxon>Asparagales</taxon>
        <taxon>Orchidaceae</taxon>
        <taxon>Epidendroideae</taxon>
        <taxon>Malaxideae</taxon>
        <taxon>Dendrobiinae</taxon>
        <taxon>Dendrobium</taxon>
    </lineage>
</organism>
<dbReference type="Proteomes" id="UP001552299">
    <property type="component" value="Unassembled WGS sequence"/>
</dbReference>
<dbReference type="InterPro" id="IPR042044">
    <property type="entry name" value="EXOC6PINT-1/Sec15/Tip20_C_dom2"/>
</dbReference>
<name>A0ABD0VET3_DENTH</name>
<gene>
    <name evidence="1" type="ORF">M5K25_007258</name>
</gene>
<dbReference type="InterPro" id="IPR007528">
    <property type="entry name" value="RINT1_Tip20"/>
</dbReference>
<accession>A0ABD0VET3</accession>
<dbReference type="EMBL" id="JANQDX010000006">
    <property type="protein sequence ID" value="KAL0923213.1"/>
    <property type="molecule type" value="Genomic_DNA"/>
</dbReference>
<evidence type="ECO:0000313" key="1">
    <source>
        <dbReference type="EMBL" id="KAL0923213.1"/>
    </source>
</evidence>
<evidence type="ECO:0000313" key="2">
    <source>
        <dbReference type="Proteomes" id="UP001552299"/>
    </source>
</evidence>
<reference evidence="1 2" key="1">
    <citation type="journal article" date="2024" name="Plant Biotechnol. J.">
        <title>Dendrobium thyrsiflorum genome and its molecular insights into genes involved in important horticultural traits.</title>
        <authorList>
            <person name="Chen B."/>
            <person name="Wang J.Y."/>
            <person name="Zheng P.J."/>
            <person name="Li K.L."/>
            <person name="Liang Y.M."/>
            <person name="Chen X.F."/>
            <person name="Zhang C."/>
            <person name="Zhao X."/>
            <person name="He X."/>
            <person name="Zhang G.Q."/>
            <person name="Liu Z.J."/>
            <person name="Xu Q."/>
        </authorList>
    </citation>
    <scope>NUCLEOTIDE SEQUENCE [LARGE SCALE GENOMIC DNA]</scope>
    <source>
        <strain evidence="1">GZMU011</strain>
    </source>
</reference>
<sequence>MATPVTLPGSGGIPRWLLGFLQDHFREPEDLSSIQSFTARLKQQCDEHEVELLHLKRRLSLAVSSWISQSNEVGRILSGIESGHPCPLPDESVRSHGKILLVELPLIAKEVGRIQSVRLYAESALRLETLVGDLEDATLSMMKQVSRKTKASNQTMAQDEIGWRLAKLLVAVKAMKDIEEVLAGVANNRPWWTNLLKAVDSRVDKALAILRPQCLTDYRILIASLGWPPALSATNVEKDNSMEMQNPLFLMQGEKKARYSQCFLALCSLQQLQAKREARSILLQKNHRACNPSDFKDVDEVSFFKYGLWPIDELVKPIALRMEYHFSRWLDQPKFIFALVYKITQNFLDGVENILQPFIDNARILGCSAKEAWVLAMMKVLLDYLERQVFPALTKNHCKGDVDSEVTSSLLHMVELMITFDRRMKILSTSGIHVTGSFAAIEGFVPSFSIMSIFNDHSDWLQIWAEMEMKDAEGKLKPQLEDETSWLKVFSNQAGDTYEKEESFLFLSREDYKAPLIADSVFHFAWAMIERGLAIPCMQRRNQFIGASANLFLSHFFNILLERSRDVEFMVAITDDIELLRLCSAINTACYCEHVLQGWSEDVNLMEMGASGDDAKGLFDRLPRHPLFEDGIMVLVNLQTDCLEEILTALLLHFDNLCWNYVQDSGQWEMKQVDSDGSIRDEEYLFISPTFIEAIDMLRDRIQFLKQNLNPQNFLDLWRSIAGGLDHFIFTSIPMSNASFSSLGIKQFRTDMKALFLIFKPFCARPEAFFPCISNSLKLLEINEKDADQMLKLFSQGHTASEDCLRLQGLFHVSPSRAKKVLRNRMRGD</sequence>
<dbReference type="AlphaFoldDB" id="A0ABD0VET3"/>